<dbReference type="Gene3D" id="3.30.565.10">
    <property type="entry name" value="Histidine kinase-like ATPase, C-terminal domain"/>
    <property type="match status" value="1"/>
</dbReference>
<comment type="cofactor">
    <cofactor evidence="2">
        <name>[4Fe-4S] cluster</name>
        <dbReference type="ChEBI" id="CHEBI:49883"/>
    </cofactor>
</comment>
<evidence type="ECO:0000256" key="11">
    <source>
        <dbReference type="ARBA" id="ARBA00023004"/>
    </source>
</evidence>
<dbReference type="InterPro" id="IPR000700">
    <property type="entry name" value="PAS-assoc_C"/>
</dbReference>
<evidence type="ECO:0000256" key="1">
    <source>
        <dbReference type="ARBA" id="ARBA00000085"/>
    </source>
</evidence>
<keyword evidence="9" id="KW-0479">Metal-binding</keyword>
<evidence type="ECO:0000256" key="3">
    <source>
        <dbReference type="ARBA" id="ARBA00004496"/>
    </source>
</evidence>
<dbReference type="Gene3D" id="3.30.450.40">
    <property type="match status" value="1"/>
</dbReference>
<dbReference type="EC" id="2.7.13.3" evidence="4"/>
<dbReference type="CDD" id="cd00130">
    <property type="entry name" value="PAS"/>
    <property type="match status" value="2"/>
</dbReference>
<dbReference type="InterPro" id="IPR003594">
    <property type="entry name" value="HATPase_dom"/>
</dbReference>
<evidence type="ECO:0000256" key="15">
    <source>
        <dbReference type="ARBA" id="ARBA00030800"/>
    </source>
</evidence>
<name>A0A2W4WHJ2_9CYAN</name>
<dbReference type="InterPro" id="IPR011712">
    <property type="entry name" value="Sig_transdc_His_kin_sub3_dim/P"/>
</dbReference>
<evidence type="ECO:0000313" key="20">
    <source>
        <dbReference type="Proteomes" id="UP000249081"/>
    </source>
</evidence>
<comment type="function">
    <text evidence="14">Member of the two-component regulatory system NreB/NreC involved in the control of dissimilatory nitrate/nitrite reduction in response to oxygen. NreB functions as a direct oxygen sensor histidine kinase which is autophosphorylated, in the absence of oxygen, probably at the conserved histidine residue, and transfers its phosphate group probably to a conserved aspartate residue of NreC. NreB/NreC activates the expression of the nitrate (narGHJI) and nitrite (nir) reductase operons, as well as the putative nitrate transporter gene narT.</text>
</comment>
<dbReference type="Pfam" id="PF07730">
    <property type="entry name" value="HisKA_3"/>
    <property type="match status" value="1"/>
</dbReference>
<dbReference type="Gene3D" id="1.20.5.1930">
    <property type="match status" value="1"/>
</dbReference>
<protein>
    <recommendedName>
        <fullName evidence="5">Oxygen sensor histidine kinase NreB</fullName>
        <ecNumber evidence="4">2.7.13.3</ecNumber>
    </recommendedName>
    <alternativeName>
        <fullName evidence="15">Nitrogen regulation protein B</fullName>
    </alternativeName>
</protein>
<dbReference type="GO" id="GO:0051539">
    <property type="term" value="F:4 iron, 4 sulfur cluster binding"/>
    <property type="evidence" value="ECO:0007669"/>
    <property type="project" value="UniProtKB-KW"/>
</dbReference>
<dbReference type="GO" id="GO:0046872">
    <property type="term" value="F:metal ion binding"/>
    <property type="evidence" value="ECO:0007669"/>
    <property type="project" value="UniProtKB-KW"/>
</dbReference>
<keyword evidence="6" id="KW-0004">4Fe-4S</keyword>
<comment type="caution">
    <text evidence="19">The sequence shown here is derived from an EMBL/GenBank/DDBJ whole genome shotgun (WGS) entry which is preliminary data.</text>
</comment>
<sequence>MSQPFSAGNGGIAGFDLGTVVETLNQGLVVCDRNQTITLINAAARHLLGLGTGELGAGDLAAAGLTEAVSIYLPGDRTPLPSDQLPLVRGLAGETLGDLELAIVHPGGDRYLVLVNSHPLLDNCGQTLGAVMGLYDITQRYQAETVLRASNHGLRTQAQQRMEDLQAVNLQLQQTEATLRLFYDLPFLGMAIIAADTQTWVRFNNRLCDMLGYSRDDMQQLIWTDLTHPDDRPLVLDQVAQLSASTVDSSMLETRFLRQDGLIIYTSLEIRVILRDDGSPDCFVTTIQDITERKLAETALIESETRFRATFEQAAVGIAHVAPDGMLLWLNPALSKILGYPHYELIGELFQETIHPDDRADDQRYLDEMLQGQRQSYTWQQRYFCQDGRLIWANLTVSLVRNPRQQPQYFIVVLQDITLAKQAETTLQQYARRLRGLHDMDRAILTNFEPQDIAQSALQLLSHLLSCSQGIVALFDQDMQLGEILADTNLQGQAPTTLFPHRLVLPLEAFVLAQSHHSTSVIRVQSPQQLPSPPAILQRLTATPIQSVMAIPLVVNGDVIGEITLTSPSPAHFSDDHEEIAQEVANHLAIALQNARLFEQVKRDRARLHALSSQLLEAQETERRFLAHELHDEVGQALTAVKLNLHRLDRIVDNTRASDPLQDCLSIVDGALQQVRNLSLDLRPSMLDDLGLVPALRWYINRHADRTGLQETLVCDPPPERLPAATETACFRIVQEALTNIARHAQAHTVTIALGQTDHTLHLSIQDDGVGFNLEAIGRAKTEGTSLGLLGMEERSLLIGGQLTITSAPGEGTQISLRVPMRAEGRVSGRLG</sequence>
<evidence type="ECO:0000256" key="5">
    <source>
        <dbReference type="ARBA" id="ARBA00017322"/>
    </source>
</evidence>
<dbReference type="PROSITE" id="PS50112">
    <property type="entry name" value="PAS"/>
    <property type="match status" value="1"/>
</dbReference>
<evidence type="ECO:0000256" key="7">
    <source>
        <dbReference type="ARBA" id="ARBA00022490"/>
    </source>
</evidence>
<dbReference type="InterPro" id="IPR000014">
    <property type="entry name" value="PAS"/>
</dbReference>
<gene>
    <name evidence="19" type="ORF">DCF17_04435</name>
</gene>
<dbReference type="Gene3D" id="3.30.450.20">
    <property type="entry name" value="PAS domain"/>
    <property type="match status" value="3"/>
</dbReference>
<dbReference type="SMART" id="SM00086">
    <property type="entry name" value="PAC"/>
    <property type="match status" value="3"/>
</dbReference>
<comment type="subcellular location">
    <subcellularLocation>
        <location evidence="3">Cytoplasm</location>
    </subcellularLocation>
</comment>
<dbReference type="Pfam" id="PF00989">
    <property type="entry name" value="PAS"/>
    <property type="match status" value="1"/>
</dbReference>
<evidence type="ECO:0000256" key="12">
    <source>
        <dbReference type="ARBA" id="ARBA00023012"/>
    </source>
</evidence>
<dbReference type="SUPFAM" id="SSF55781">
    <property type="entry name" value="GAF domain-like"/>
    <property type="match status" value="1"/>
</dbReference>
<dbReference type="InterPro" id="IPR029016">
    <property type="entry name" value="GAF-like_dom_sf"/>
</dbReference>
<dbReference type="InterPro" id="IPR013767">
    <property type="entry name" value="PAS_fold"/>
</dbReference>
<dbReference type="InterPro" id="IPR001610">
    <property type="entry name" value="PAC"/>
</dbReference>
<evidence type="ECO:0000259" key="17">
    <source>
        <dbReference type="PROSITE" id="PS50112"/>
    </source>
</evidence>
<evidence type="ECO:0000259" key="16">
    <source>
        <dbReference type="PROSITE" id="PS50109"/>
    </source>
</evidence>
<dbReference type="AlphaFoldDB" id="A0A2W4WHJ2"/>
<dbReference type="CDD" id="cd16917">
    <property type="entry name" value="HATPase_UhpB-NarQ-NarX-like"/>
    <property type="match status" value="1"/>
</dbReference>
<dbReference type="Pfam" id="PF08447">
    <property type="entry name" value="PAS_3"/>
    <property type="match status" value="1"/>
</dbReference>
<dbReference type="PROSITE" id="PS50109">
    <property type="entry name" value="HIS_KIN"/>
    <property type="match status" value="1"/>
</dbReference>
<dbReference type="Proteomes" id="UP000249081">
    <property type="component" value="Unassembled WGS sequence"/>
</dbReference>
<feature type="domain" description="PAC" evidence="18">
    <location>
        <begin position="377"/>
        <end position="429"/>
    </location>
</feature>
<proteinExistence type="predicted"/>
<dbReference type="SUPFAM" id="SSF55785">
    <property type="entry name" value="PYP-like sensor domain (PAS domain)"/>
    <property type="match status" value="3"/>
</dbReference>
<evidence type="ECO:0000256" key="10">
    <source>
        <dbReference type="ARBA" id="ARBA00022777"/>
    </source>
</evidence>
<organism evidence="19 20">
    <name type="scientific">Shackletoniella antarctica</name>
    <dbReference type="NCBI Taxonomy" id="268115"/>
    <lineage>
        <taxon>Bacteria</taxon>
        <taxon>Bacillati</taxon>
        <taxon>Cyanobacteriota</taxon>
        <taxon>Cyanophyceae</taxon>
        <taxon>Oculatellales</taxon>
        <taxon>Oculatellaceae</taxon>
        <taxon>Shackletoniella</taxon>
    </lineage>
</organism>
<dbReference type="GO" id="GO:0046983">
    <property type="term" value="F:protein dimerization activity"/>
    <property type="evidence" value="ECO:0007669"/>
    <property type="project" value="InterPro"/>
</dbReference>
<comment type="catalytic activity">
    <reaction evidence="1">
        <text>ATP + protein L-histidine = ADP + protein N-phospho-L-histidine.</text>
        <dbReference type="EC" id="2.7.13.3"/>
    </reaction>
</comment>
<dbReference type="GO" id="GO:0016020">
    <property type="term" value="C:membrane"/>
    <property type="evidence" value="ECO:0007669"/>
    <property type="project" value="InterPro"/>
</dbReference>
<keyword evidence="12" id="KW-0902">Two-component regulatory system</keyword>
<dbReference type="GO" id="GO:0005737">
    <property type="term" value="C:cytoplasm"/>
    <property type="evidence" value="ECO:0007669"/>
    <property type="project" value="UniProtKB-SubCell"/>
</dbReference>
<evidence type="ECO:0000256" key="14">
    <source>
        <dbReference type="ARBA" id="ARBA00024827"/>
    </source>
</evidence>
<dbReference type="InterPro" id="IPR013656">
    <property type="entry name" value="PAS_4"/>
</dbReference>
<reference evidence="20" key="1">
    <citation type="submission" date="2018-04" db="EMBL/GenBank/DDBJ databases">
        <authorList>
            <person name="Cornet L."/>
        </authorList>
    </citation>
    <scope>NUCLEOTIDE SEQUENCE [LARGE SCALE GENOMIC DNA]</scope>
</reference>
<feature type="domain" description="PAC" evidence="18">
    <location>
        <begin position="97"/>
        <end position="149"/>
    </location>
</feature>
<evidence type="ECO:0000259" key="18">
    <source>
        <dbReference type="PROSITE" id="PS50113"/>
    </source>
</evidence>
<dbReference type="SMART" id="SM00091">
    <property type="entry name" value="PAS"/>
    <property type="match status" value="3"/>
</dbReference>
<dbReference type="InterPro" id="IPR004358">
    <property type="entry name" value="Sig_transdc_His_kin-like_C"/>
</dbReference>
<evidence type="ECO:0000256" key="9">
    <source>
        <dbReference type="ARBA" id="ARBA00022723"/>
    </source>
</evidence>
<dbReference type="Pfam" id="PF02518">
    <property type="entry name" value="HATPase_c"/>
    <property type="match status" value="1"/>
</dbReference>
<dbReference type="InterPro" id="IPR013655">
    <property type="entry name" value="PAS_fold_3"/>
</dbReference>
<dbReference type="GO" id="GO:0006355">
    <property type="term" value="P:regulation of DNA-templated transcription"/>
    <property type="evidence" value="ECO:0007669"/>
    <property type="project" value="InterPro"/>
</dbReference>
<dbReference type="InterPro" id="IPR003018">
    <property type="entry name" value="GAF"/>
</dbReference>
<dbReference type="PROSITE" id="PS50113">
    <property type="entry name" value="PAC"/>
    <property type="match status" value="3"/>
</dbReference>
<keyword evidence="13" id="KW-0411">Iron-sulfur</keyword>
<keyword evidence="7" id="KW-0963">Cytoplasm</keyword>
<feature type="domain" description="PAS" evidence="17">
    <location>
        <begin position="303"/>
        <end position="373"/>
    </location>
</feature>
<dbReference type="PRINTS" id="PR00344">
    <property type="entry name" value="BCTRLSENSOR"/>
</dbReference>
<reference evidence="19 20" key="2">
    <citation type="submission" date="2018-06" db="EMBL/GenBank/DDBJ databases">
        <title>Metagenomic assembly of (sub)arctic Cyanobacteria and their associated microbiome from non-axenic cultures.</title>
        <authorList>
            <person name="Baurain D."/>
        </authorList>
    </citation>
    <scope>NUCLEOTIDE SEQUENCE [LARGE SCALE GENOMIC DNA]</scope>
    <source>
        <strain evidence="19">ULC041bin1</strain>
    </source>
</reference>
<evidence type="ECO:0000256" key="8">
    <source>
        <dbReference type="ARBA" id="ARBA00022679"/>
    </source>
</evidence>
<feature type="domain" description="Histidine kinase" evidence="16">
    <location>
        <begin position="625"/>
        <end position="823"/>
    </location>
</feature>
<evidence type="ECO:0000256" key="4">
    <source>
        <dbReference type="ARBA" id="ARBA00012438"/>
    </source>
</evidence>
<dbReference type="SMART" id="SM00387">
    <property type="entry name" value="HATPase_c"/>
    <property type="match status" value="1"/>
</dbReference>
<evidence type="ECO:0000313" key="19">
    <source>
        <dbReference type="EMBL" id="PZO44316.1"/>
    </source>
</evidence>
<dbReference type="InterPro" id="IPR036890">
    <property type="entry name" value="HATPase_C_sf"/>
</dbReference>
<dbReference type="EMBL" id="QBMN01000019">
    <property type="protein sequence ID" value="PZO44316.1"/>
    <property type="molecule type" value="Genomic_DNA"/>
</dbReference>
<dbReference type="Pfam" id="PF08448">
    <property type="entry name" value="PAS_4"/>
    <property type="match status" value="1"/>
</dbReference>
<dbReference type="SMART" id="SM00065">
    <property type="entry name" value="GAF"/>
    <property type="match status" value="1"/>
</dbReference>
<evidence type="ECO:0000256" key="13">
    <source>
        <dbReference type="ARBA" id="ARBA00023014"/>
    </source>
</evidence>
<dbReference type="SUPFAM" id="SSF55874">
    <property type="entry name" value="ATPase domain of HSP90 chaperone/DNA topoisomerase II/histidine kinase"/>
    <property type="match status" value="1"/>
</dbReference>
<evidence type="ECO:0000256" key="2">
    <source>
        <dbReference type="ARBA" id="ARBA00001966"/>
    </source>
</evidence>
<feature type="domain" description="PAC" evidence="18">
    <location>
        <begin position="250"/>
        <end position="302"/>
    </location>
</feature>
<dbReference type="GO" id="GO:0000155">
    <property type="term" value="F:phosphorelay sensor kinase activity"/>
    <property type="evidence" value="ECO:0007669"/>
    <property type="project" value="InterPro"/>
</dbReference>
<dbReference type="InterPro" id="IPR050482">
    <property type="entry name" value="Sensor_HK_TwoCompSys"/>
</dbReference>
<dbReference type="PANTHER" id="PTHR24421">
    <property type="entry name" value="NITRATE/NITRITE SENSOR PROTEIN NARX-RELATED"/>
    <property type="match status" value="1"/>
</dbReference>
<dbReference type="InterPro" id="IPR035965">
    <property type="entry name" value="PAS-like_dom_sf"/>
</dbReference>
<keyword evidence="8" id="KW-0808">Transferase</keyword>
<evidence type="ECO:0000256" key="6">
    <source>
        <dbReference type="ARBA" id="ARBA00022485"/>
    </source>
</evidence>
<keyword evidence="10" id="KW-0418">Kinase</keyword>
<dbReference type="Pfam" id="PF01590">
    <property type="entry name" value="GAF"/>
    <property type="match status" value="1"/>
</dbReference>
<dbReference type="NCBIfam" id="TIGR00229">
    <property type="entry name" value="sensory_box"/>
    <property type="match status" value="2"/>
</dbReference>
<keyword evidence="11" id="KW-0408">Iron</keyword>
<dbReference type="InterPro" id="IPR005467">
    <property type="entry name" value="His_kinase_dom"/>
</dbReference>
<accession>A0A2W4WHJ2</accession>